<reference evidence="1" key="1">
    <citation type="submission" date="2021-06" db="EMBL/GenBank/DDBJ databases">
        <title>Parelaphostrongylus tenuis whole genome reference sequence.</title>
        <authorList>
            <person name="Garwood T.J."/>
            <person name="Larsen P.A."/>
            <person name="Fountain-Jones N.M."/>
            <person name="Garbe J.R."/>
            <person name="Macchietto M.G."/>
            <person name="Kania S.A."/>
            <person name="Gerhold R.W."/>
            <person name="Richards J.E."/>
            <person name="Wolf T.M."/>
        </authorList>
    </citation>
    <scope>NUCLEOTIDE SEQUENCE</scope>
    <source>
        <strain evidence="1">MNPRO001-30</strain>
        <tissue evidence="1">Meninges</tissue>
    </source>
</reference>
<keyword evidence="2" id="KW-1185">Reference proteome</keyword>
<accession>A0AAD5MY37</accession>
<dbReference type="Proteomes" id="UP001196413">
    <property type="component" value="Unassembled WGS sequence"/>
</dbReference>
<dbReference type="EMBL" id="JAHQIW010004903">
    <property type="protein sequence ID" value="KAJ1364248.1"/>
    <property type="molecule type" value="Genomic_DNA"/>
</dbReference>
<proteinExistence type="predicted"/>
<sequence length="99" mass="11675">MVETATELVHDLREQMISQRFEELRQKWSKWRGRHPAATDLNNQFDRRASSERSFDFIRTTSPQIVIDPLLLSSHNRLIFKGWMLSSSIAMIWAADRSK</sequence>
<dbReference type="AlphaFoldDB" id="A0AAD5MY37"/>
<evidence type="ECO:0000313" key="2">
    <source>
        <dbReference type="Proteomes" id="UP001196413"/>
    </source>
</evidence>
<comment type="caution">
    <text evidence="1">The sequence shown here is derived from an EMBL/GenBank/DDBJ whole genome shotgun (WGS) entry which is preliminary data.</text>
</comment>
<name>A0AAD5MY37_PARTN</name>
<gene>
    <name evidence="1" type="ORF">KIN20_024299</name>
</gene>
<organism evidence="1 2">
    <name type="scientific">Parelaphostrongylus tenuis</name>
    <name type="common">Meningeal worm</name>
    <dbReference type="NCBI Taxonomy" id="148309"/>
    <lineage>
        <taxon>Eukaryota</taxon>
        <taxon>Metazoa</taxon>
        <taxon>Ecdysozoa</taxon>
        <taxon>Nematoda</taxon>
        <taxon>Chromadorea</taxon>
        <taxon>Rhabditida</taxon>
        <taxon>Rhabditina</taxon>
        <taxon>Rhabditomorpha</taxon>
        <taxon>Strongyloidea</taxon>
        <taxon>Metastrongylidae</taxon>
        <taxon>Parelaphostrongylus</taxon>
    </lineage>
</organism>
<protein>
    <submittedName>
        <fullName evidence="1">Uncharacterized protein</fullName>
    </submittedName>
</protein>
<evidence type="ECO:0000313" key="1">
    <source>
        <dbReference type="EMBL" id="KAJ1364248.1"/>
    </source>
</evidence>